<feature type="transmembrane region" description="Helical" evidence="2">
    <location>
        <begin position="213"/>
        <end position="235"/>
    </location>
</feature>
<dbReference type="HOGENOM" id="CLU_044614_3_3_1"/>
<sequence>MPPASDIPLDVAGIISTVLEGVLYGFSIFMGAATVWVLKRGRKWKDVHKLMLFASFLLFAFSTAHLCIDIRRIYLGLVRHRNTIGGPIAYFSDVSQETFVSKNGIYTAHTALGDGVVIYRCYMVWRKVWVIVLPMILWCSVLASGIGTVYTIAQVTPESGNIFASNTARWITAFYATTLACNFMATALLAYRLWSAERGSHVWRSGRSSIRPVLLIVVDAGVLYSVTLFCALILFVSQSRAQYVVLDLITPIISISFYMVLLRVGLKAQEKTQANGLTALSSGDRSGMRYAPHASYYRRDTMQVHISRLTETQILEQDKTFAETGINGDEPLSLRSSDSPPLRTDDLPIPRSGDALALRFDEPPRHAHPPAGYIPI</sequence>
<reference evidence="3 4" key="1">
    <citation type="journal article" date="2010" name="Nat. Biotechnol.">
        <title>Genome sequence of the model mushroom Schizophyllum commune.</title>
        <authorList>
            <person name="Ohm R.A."/>
            <person name="de Jong J.F."/>
            <person name="Lugones L.G."/>
            <person name="Aerts A."/>
            <person name="Kothe E."/>
            <person name="Stajich J.E."/>
            <person name="de Vries R.P."/>
            <person name="Record E."/>
            <person name="Levasseur A."/>
            <person name="Baker S.E."/>
            <person name="Bartholomew K.A."/>
            <person name="Coutinho P.M."/>
            <person name="Erdmann S."/>
            <person name="Fowler T.J."/>
            <person name="Gathman A.C."/>
            <person name="Lombard V."/>
            <person name="Henrissat B."/>
            <person name="Knabe N."/>
            <person name="Kuees U."/>
            <person name="Lilly W.W."/>
            <person name="Lindquist E."/>
            <person name="Lucas S."/>
            <person name="Magnuson J.K."/>
            <person name="Piumi F."/>
            <person name="Raudaskoski M."/>
            <person name="Salamov A."/>
            <person name="Schmutz J."/>
            <person name="Schwarze F.W.M.R."/>
            <person name="vanKuyk P.A."/>
            <person name="Horton J.S."/>
            <person name="Grigoriev I.V."/>
            <person name="Woesten H.A.B."/>
        </authorList>
    </citation>
    <scope>NUCLEOTIDE SEQUENCE [LARGE SCALE GENOMIC DNA]</scope>
    <source>
        <strain evidence="4">H4-8 / FGSC 9210</strain>
    </source>
</reference>
<dbReference type="EMBL" id="GL377315">
    <property type="protein sequence ID" value="EFI91909.1"/>
    <property type="molecule type" value="Genomic_DNA"/>
</dbReference>
<evidence type="ECO:0000313" key="3">
    <source>
        <dbReference type="EMBL" id="EFI91909.1"/>
    </source>
</evidence>
<dbReference type="GeneID" id="9593511"/>
<gene>
    <name evidence="3" type="ORF">SCHCODRAFT_238421</name>
</gene>
<keyword evidence="2" id="KW-0472">Membrane</keyword>
<feature type="transmembrane region" description="Helical" evidence="2">
    <location>
        <begin position="12"/>
        <end position="38"/>
    </location>
</feature>
<name>D8QK25_SCHCM</name>
<dbReference type="OMA" id="IIRIDMA"/>
<feature type="transmembrane region" description="Helical" evidence="2">
    <location>
        <begin position="241"/>
        <end position="261"/>
    </location>
</feature>
<feature type="transmembrane region" description="Helical" evidence="2">
    <location>
        <begin position="50"/>
        <end position="68"/>
    </location>
</feature>
<feature type="compositionally biased region" description="Low complexity" evidence="1">
    <location>
        <begin position="331"/>
        <end position="342"/>
    </location>
</feature>
<protein>
    <submittedName>
        <fullName evidence="3">Uncharacterized protein</fullName>
    </submittedName>
</protein>
<dbReference type="VEuPathDB" id="FungiDB:SCHCODRAFT_02706720"/>
<keyword evidence="4" id="KW-1185">Reference proteome</keyword>
<evidence type="ECO:0000256" key="1">
    <source>
        <dbReference type="SAM" id="MobiDB-lite"/>
    </source>
</evidence>
<dbReference type="AlphaFoldDB" id="D8QK25"/>
<dbReference type="Proteomes" id="UP000007431">
    <property type="component" value="Unassembled WGS sequence"/>
</dbReference>
<feature type="region of interest" description="Disordered" evidence="1">
    <location>
        <begin position="324"/>
        <end position="350"/>
    </location>
</feature>
<dbReference type="OrthoDB" id="3354175at2759"/>
<feature type="transmembrane region" description="Helical" evidence="2">
    <location>
        <begin position="173"/>
        <end position="193"/>
    </location>
</feature>
<evidence type="ECO:0000313" key="4">
    <source>
        <dbReference type="Proteomes" id="UP000007431"/>
    </source>
</evidence>
<dbReference type="KEGG" id="scm:SCHCO_02706720"/>
<accession>D8QK25</accession>
<evidence type="ECO:0000256" key="2">
    <source>
        <dbReference type="SAM" id="Phobius"/>
    </source>
</evidence>
<dbReference type="eggNOG" id="ENOG502SJRZ">
    <property type="taxonomic scope" value="Eukaryota"/>
</dbReference>
<proteinExistence type="predicted"/>
<organism evidence="4">
    <name type="scientific">Schizophyllum commune (strain H4-8 / FGSC 9210)</name>
    <name type="common">Split gill fungus</name>
    <dbReference type="NCBI Taxonomy" id="578458"/>
    <lineage>
        <taxon>Eukaryota</taxon>
        <taxon>Fungi</taxon>
        <taxon>Dikarya</taxon>
        <taxon>Basidiomycota</taxon>
        <taxon>Agaricomycotina</taxon>
        <taxon>Agaricomycetes</taxon>
        <taxon>Agaricomycetidae</taxon>
        <taxon>Agaricales</taxon>
        <taxon>Schizophyllaceae</taxon>
        <taxon>Schizophyllum</taxon>
    </lineage>
</organism>
<keyword evidence="2" id="KW-0812">Transmembrane</keyword>
<dbReference type="InParanoid" id="D8QK25"/>
<feature type="transmembrane region" description="Helical" evidence="2">
    <location>
        <begin position="128"/>
        <end position="153"/>
    </location>
</feature>
<keyword evidence="2" id="KW-1133">Transmembrane helix</keyword>